<dbReference type="Gene3D" id="2.130.10.120">
    <property type="entry name" value="Prolyl oligopeptidase, N-terminal domain"/>
    <property type="match status" value="1"/>
</dbReference>
<dbReference type="InterPro" id="IPR023302">
    <property type="entry name" value="Pept_S9A_N"/>
</dbReference>
<name>A0A4S3LZK2_9FLAO</name>
<evidence type="ECO:0000313" key="4">
    <source>
        <dbReference type="Proteomes" id="UP000305939"/>
    </source>
</evidence>
<organism evidence="3 4">
    <name type="scientific">Robertkochia marina</name>
    <dbReference type="NCBI Taxonomy" id="1227945"/>
    <lineage>
        <taxon>Bacteria</taxon>
        <taxon>Pseudomonadati</taxon>
        <taxon>Bacteroidota</taxon>
        <taxon>Flavobacteriia</taxon>
        <taxon>Flavobacteriales</taxon>
        <taxon>Flavobacteriaceae</taxon>
        <taxon>Robertkochia</taxon>
    </lineage>
</organism>
<dbReference type="OrthoDB" id="9801421at2"/>
<evidence type="ECO:0000313" key="3">
    <source>
        <dbReference type="EMBL" id="THD67511.1"/>
    </source>
</evidence>
<accession>A0A4S3LZK2</accession>
<reference evidence="3 4" key="1">
    <citation type="submission" date="2019-04" db="EMBL/GenBank/DDBJ databases">
        <title>Draft genome sequence of Robertkochia marina CC-AMO-30D.</title>
        <authorList>
            <person name="Hameed A."/>
            <person name="Lin S.-Y."/>
            <person name="Shahina M."/>
            <person name="Lai W.-A."/>
            <person name="Young C.-C."/>
        </authorList>
    </citation>
    <scope>NUCLEOTIDE SEQUENCE [LARGE SCALE GENOMIC DNA]</scope>
    <source>
        <strain evidence="3 4">CC-AMO-30D</strain>
    </source>
</reference>
<keyword evidence="1" id="KW-0732">Signal</keyword>
<dbReference type="SUPFAM" id="SSF50993">
    <property type="entry name" value="Peptidase/esterase 'gauge' domain"/>
    <property type="match status" value="1"/>
</dbReference>
<comment type="caution">
    <text evidence="3">The sequence shown here is derived from an EMBL/GenBank/DDBJ whole genome shotgun (WGS) entry which is preliminary data.</text>
</comment>
<feature type="chain" id="PRO_5020399739" description="Peptidase S9A N-terminal domain-containing protein" evidence="1">
    <location>
        <begin position="20"/>
        <end position="402"/>
    </location>
</feature>
<dbReference type="RefSeq" id="WP_136335716.1">
    <property type="nucleotide sequence ID" value="NZ_QXMP01000005.1"/>
</dbReference>
<evidence type="ECO:0000259" key="2">
    <source>
        <dbReference type="Pfam" id="PF02897"/>
    </source>
</evidence>
<dbReference type="Proteomes" id="UP000305939">
    <property type="component" value="Unassembled WGS sequence"/>
</dbReference>
<keyword evidence="4" id="KW-1185">Reference proteome</keyword>
<dbReference type="AlphaFoldDB" id="A0A4S3LZK2"/>
<gene>
    <name evidence="3" type="ORF">E7Z59_07565</name>
</gene>
<evidence type="ECO:0000256" key="1">
    <source>
        <dbReference type="SAM" id="SignalP"/>
    </source>
</evidence>
<dbReference type="EMBL" id="SSMC01000002">
    <property type="protein sequence ID" value="THD67511.1"/>
    <property type="molecule type" value="Genomic_DNA"/>
</dbReference>
<proteinExistence type="predicted"/>
<feature type="domain" description="Peptidase S9A N-terminal" evidence="2">
    <location>
        <begin position="53"/>
        <end position="331"/>
    </location>
</feature>
<sequence length="402" mass="45990">MKNFSLYFLAMLSFAIVYAQEPEAYENARQDEVANFHTDADPAVGQILAATTNGKFFYTRGCQRETPGKVLYRASESSEERVLFDPLLYKYDAFYHVDALYPNLDGTRLAIGLSADHLPYMEVLIVDLDGNQLDKEISGVSKYGVSWLPDGEHFLYHRLSGNLQNGEELYLNTKTWLHRVGEDPKKDRDYFSAKTAGEIDIAEAELPVAEYSETLKAVVGKVVLPGNKLKLFVKRGDPLQETPWEKLAKEEAEVTDVFITNRFIYYKSAKEAPNFKIMASNLRWPDFCNADVVVPEYKDQRIIDFTVNANGLYFVTKDDRNQLRLWFKERKSDTYNPTAGHHFKIIELPVAAKTIQLQENPGGADKLWINIIDDQEKHHRFNYTKSGKFIKETVNTNPQTAL</sequence>
<feature type="signal peptide" evidence="1">
    <location>
        <begin position="1"/>
        <end position="19"/>
    </location>
</feature>
<dbReference type="GO" id="GO:0004252">
    <property type="term" value="F:serine-type endopeptidase activity"/>
    <property type="evidence" value="ECO:0007669"/>
    <property type="project" value="InterPro"/>
</dbReference>
<dbReference type="Pfam" id="PF02897">
    <property type="entry name" value="Peptidase_S9_N"/>
    <property type="match status" value="1"/>
</dbReference>
<protein>
    <recommendedName>
        <fullName evidence="2">Peptidase S9A N-terminal domain-containing protein</fullName>
    </recommendedName>
</protein>